<dbReference type="PROSITE" id="PS50072">
    <property type="entry name" value="CSA_PPIASE_2"/>
    <property type="match status" value="1"/>
</dbReference>
<dbReference type="InterPro" id="IPR029000">
    <property type="entry name" value="Cyclophilin-like_dom_sf"/>
</dbReference>
<comment type="similarity">
    <text evidence="1 4">Belongs to the cyclophilin-type PPIase family.</text>
</comment>
<comment type="catalytic activity">
    <reaction evidence="4">
        <text>[protein]-peptidylproline (omega=180) = [protein]-peptidylproline (omega=0)</text>
        <dbReference type="Rhea" id="RHEA:16237"/>
        <dbReference type="Rhea" id="RHEA-COMP:10747"/>
        <dbReference type="Rhea" id="RHEA-COMP:10748"/>
        <dbReference type="ChEBI" id="CHEBI:83833"/>
        <dbReference type="ChEBI" id="CHEBI:83834"/>
        <dbReference type="EC" id="5.2.1.8"/>
    </reaction>
</comment>
<evidence type="ECO:0000313" key="6">
    <source>
        <dbReference type="EMBL" id="GAA4889533.1"/>
    </source>
</evidence>
<evidence type="ECO:0000256" key="1">
    <source>
        <dbReference type="ARBA" id="ARBA00007365"/>
    </source>
</evidence>
<protein>
    <recommendedName>
        <fullName evidence="4">Peptidyl-prolyl cis-trans isomerase</fullName>
        <shortName evidence="4">PPIase</shortName>
        <ecNumber evidence="4">5.2.1.8</ecNumber>
    </recommendedName>
</protein>
<dbReference type="PANTHER" id="PTHR43246">
    <property type="entry name" value="PEPTIDYL-PROLYL CIS-TRANS ISOMERASE CYP38, CHLOROPLASTIC"/>
    <property type="match status" value="1"/>
</dbReference>
<dbReference type="Gene3D" id="2.40.100.10">
    <property type="entry name" value="Cyclophilin-like"/>
    <property type="match status" value="1"/>
</dbReference>
<comment type="function">
    <text evidence="4">PPIases accelerate the folding of proteins. It catalyzes the cis-trans isomerization of proline imidic peptide bonds in oligopeptides.</text>
</comment>
<gene>
    <name evidence="6" type="ORF">GCM10023333_23520</name>
</gene>
<comment type="caution">
    <text evidence="6">The sequence shown here is derived from an EMBL/GenBank/DDBJ whole genome shotgun (WGS) entry which is preliminary data.</text>
</comment>
<evidence type="ECO:0000256" key="2">
    <source>
        <dbReference type="ARBA" id="ARBA00023110"/>
    </source>
</evidence>
<evidence type="ECO:0000256" key="3">
    <source>
        <dbReference type="ARBA" id="ARBA00023235"/>
    </source>
</evidence>
<dbReference type="Pfam" id="PF00160">
    <property type="entry name" value="Pro_isomerase"/>
    <property type="match status" value="1"/>
</dbReference>
<dbReference type="InterPro" id="IPR002130">
    <property type="entry name" value="Cyclophilin-type_PPIase_dom"/>
</dbReference>
<proteinExistence type="inferred from homology"/>
<dbReference type="InterPro" id="IPR020892">
    <property type="entry name" value="Cyclophilin-type_PPIase_CS"/>
</dbReference>
<reference evidence="7" key="1">
    <citation type="journal article" date="2019" name="Int. J. Syst. Evol. Microbiol.">
        <title>The Global Catalogue of Microorganisms (GCM) 10K type strain sequencing project: providing services to taxonomists for standard genome sequencing and annotation.</title>
        <authorList>
            <consortium name="The Broad Institute Genomics Platform"/>
            <consortium name="The Broad Institute Genome Sequencing Center for Infectious Disease"/>
            <person name="Wu L."/>
            <person name="Ma J."/>
        </authorList>
    </citation>
    <scope>NUCLEOTIDE SEQUENCE [LARGE SCALE GENOMIC DNA]</scope>
    <source>
        <strain evidence="7">JCM 18401</strain>
    </source>
</reference>
<dbReference type="GO" id="GO:0016853">
    <property type="term" value="F:isomerase activity"/>
    <property type="evidence" value="ECO:0007669"/>
    <property type="project" value="UniProtKB-KW"/>
</dbReference>
<organism evidence="6 7">
    <name type="scientific">Ferrimonas pelagia</name>
    <dbReference type="NCBI Taxonomy" id="1177826"/>
    <lineage>
        <taxon>Bacteria</taxon>
        <taxon>Pseudomonadati</taxon>
        <taxon>Pseudomonadota</taxon>
        <taxon>Gammaproteobacteria</taxon>
        <taxon>Alteromonadales</taxon>
        <taxon>Ferrimonadaceae</taxon>
        <taxon>Ferrimonas</taxon>
    </lineage>
</organism>
<evidence type="ECO:0000259" key="5">
    <source>
        <dbReference type="PROSITE" id="PS50072"/>
    </source>
</evidence>
<evidence type="ECO:0000256" key="4">
    <source>
        <dbReference type="RuleBase" id="RU363019"/>
    </source>
</evidence>
<keyword evidence="7" id="KW-1185">Reference proteome</keyword>
<dbReference type="EMBL" id="BAABJZ010000080">
    <property type="protein sequence ID" value="GAA4889533.1"/>
    <property type="molecule type" value="Genomic_DNA"/>
</dbReference>
<sequence length="198" mass="21342">MKKLLPLLLIPALSACQPTLDTPLPASDLNVDQCFTLSTRLGEILLAVDTTQTPETGANFIRYADEGYYDGTLFHRVIDGFMVQAGGFSSGLERKETHAPIVNEGQAQLHNVRGTLAMARTNHPDSATAQFFINSVDNQSLNTFGSRAGYAVFGQVLAGMAVVDAISSVDTHRQGMHGDVPVEEIAIDALRPTRCPKI</sequence>
<dbReference type="PROSITE" id="PS00170">
    <property type="entry name" value="CSA_PPIASE_1"/>
    <property type="match status" value="1"/>
</dbReference>
<dbReference type="Proteomes" id="UP001499988">
    <property type="component" value="Unassembled WGS sequence"/>
</dbReference>
<keyword evidence="3 4" id="KW-0413">Isomerase</keyword>
<dbReference type="PROSITE" id="PS51257">
    <property type="entry name" value="PROKAR_LIPOPROTEIN"/>
    <property type="match status" value="1"/>
</dbReference>
<dbReference type="InterPro" id="IPR044665">
    <property type="entry name" value="E_coli_cyclophilin_A-like"/>
</dbReference>
<keyword evidence="2 4" id="KW-0697">Rotamase</keyword>
<name>A0ABP9EZV7_9GAMM</name>
<dbReference type="RefSeq" id="WP_345335591.1">
    <property type="nucleotide sequence ID" value="NZ_BAABJZ010000080.1"/>
</dbReference>
<dbReference type="PRINTS" id="PR00153">
    <property type="entry name" value="CSAPPISMRASE"/>
</dbReference>
<feature type="domain" description="PPIase cyclophilin-type" evidence="5">
    <location>
        <begin position="41"/>
        <end position="192"/>
    </location>
</feature>
<dbReference type="SUPFAM" id="SSF50891">
    <property type="entry name" value="Cyclophilin-like"/>
    <property type="match status" value="1"/>
</dbReference>
<dbReference type="EC" id="5.2.1.8" evidence="4"/>
<accession>A0ABP9EZV7</accession>
<evidence type="ECO:0000313" key="7">
    <source>
        <dbReference type="Proteomes" id="UP001499988"/>
    </source>
</evidence>